<keyword evidence="1" id="KW-0812">Transmembrane</keyword>
<evidence type="ECO:0000313" key="3">
    <source>
        <dbReference type="Proteomes" id="UP001431902"/>
    </source>
</evidence>
<feature type="transmembrane region" description="Helical" evidence="1">
    <location>
        <begin position="160"/>
        <end position="180"/>
    </location>
</feature>
<dbReference type="RefSeq" id="WP_283223146.1">
    <property type="nucleotide sequence ID" value="NZ_JASGBH010000002.1"/>
</dbReference>
<gene>
    <name evidence="2" type="ORF">QLQ16_02675</name>
</gene>
<sequence length="218" mass="24774">MLEFALIIVFGCSLIFDLGAQYVRASINKINKSELFAVSNWVQYQARILNMLSVVSLSYYFEKGGMKGEIKTIFYYALSFSFGIGLLYITNRKFFSALSSILFVTNRVIFKNVGTNDYFFKAKISLNKYFYYSLIVNILLYMAMIVPFVLASLKPDIRMTLAYSGQLLNFMGTIINYTLIEPGFYRAVDERGEESIVSQFIFAKLASIVFVVGAIAIL</sequence>
<feature type="transmembrane region" description="Helical" evidence="1">
    <location>
        <begin position="73"/>
        <end position="90"/>
    </location>
</feature>
<keyword evidence="1" id="KW-1133">Transmembrane helix</keyword>
<evidence type="ECO:0000256" key="1">
    <source>
        <dbReference type="SAM" id="Phobius"/>
    </source>
</evidence>
<reference evidence="2" key="1">
    <citation type="submission" date="2023-05" db="EMBL/GenBank/DDBJ databases">
        <title>Limnohabitans sp. strain HM2-2 Genome sequencing and assembly.</title>
        <authorList>
            <person name="Jung Y."/>
        </authorList>
    </citation>
    <scope>NUCLEOTIDE SEQUENCE</scope>
    <source>
        <strain evidence="2">HM2-2</strain>
    </source>
</reference>
<keyword evidence="1" id="KW-0472">Membrane</keyword>
<feature type="transmembrane region" description="Helical" evidence="1">
    <location>
        <begin position="129"/>
        <end position="153"/>
    </location>
</feature>
<proteinExistence type="predicted"/>
<keyword evidence="3" id="KW-1185">Reference proteome</keyword>
<name>A0ABT6X3P6_9BURK</name>
<feature type="transmembrane region" description="Helical" evidence="1">
    <location>
        <begin position="200"/>
        <end position="217"/>
    </location>
</feature>
<evidence type="ECO:0000313" key="2">
    <source>
        <dbReference type="EMBL" id="MDI9232735.1"/>
    </source>
</evidence>
<accession>A0ABT6X3P6</accession>
<comment type="caution">
    <text evidence="2">The sequence shown here is derived from an EMBL/GenBank/DDBJ whole genome shotgun (WGS) entry which is preliminary data.</text>
</comment>
<organism evidence="2 3">
    <name type="scientific">Limnohabitans lacus</name>
    <dbReference type="NCBI Taxonomy" id="3045173"/>
    <lineage>
        <taxon>Bacteria</taxon>
        <taxon>Pseudomonadati</taxon>
        <taxon>Pseudomonadota</taxon>
        <taxon>Betaproteobacteria</taxon>
        <taxon>Burkholderiales</taxon>
        <taxon>Comamonadaceae</taxon>
        <taxon>Limnohabitans</taxon>
    </lineage>
</organism>
<protein>
    <submittedName>
        <fullName evidence="2">Uncharacterized protein</fullName>
    </submittedName>
</protein>
<dbReference type="Proteomes" id="UP001431902">
    <property type="component" value="Unassembled WGS sequence"/>
</dbReference>
<dbReference type="EMBL" id="JASGBH010000002">
    <property type="protein sequence ID" value="MDI9232735.1"/>
    <property type="molecule type" value="Genomic_DNA"/>
</dbReference>